<protein>
    <recommendedName>
        <fullName evidence="1">site-specific DNA-methyltransferase (adenine-specific)</fullName>
        <ecNumber evidence="1">2.1.1.72</ecNumber>
    </recommendedName>
</protein>
<dbReference type="InterPro" id="IPR046820">
    <property type="entry name" value="MmeI_TRD"/>
</dbReference>
<dbReference type="Pfam" id="PF20467">
    <property type="entry name" value="MmeI_C"/>
    <property type="match status" value="1"/>
</dbReference>
<dbReference type="Proteomes" id="UP001500967">
    <property type="component" value="Unassembled WGS sequence"/>
</dbReference>
<dbReference type="PANTHER" id="PTHR33841">
    <property type="entry name" value="DNA METHYLTRANSFERASE YEEA-RELATED"/>
    <property type="match status" value="1"/>
</dbReference>
<gene>
    <name evidence="8" type="ORF">GCM10009539_56590</name>
</gene>
<dbReference type="PRINTS" id="PR00507">
    <property type="entry name" value="N12N6MTFRASE"/>
</dbReference>
<evidence type="ECO:0000259" key="5">
    <source>
        <dbReference type="Pfam" id="PF20466"/>
    </source>
</evidence>
<dbReference type="InterPro" id="IPR046818">
    <property type="entry name" value="MmeI_C"/>
</dbReference>
<evidence type="ECO:0000256" key="2">
    <source>
        <dbReference type="ARBA" id="ARBA00022603"/>
    </source>
</evidence>
<dbReference type="Pfam" id="PF20466">
    <property type="entry name" value="MmeI_TRD"/>
    <property type="match status" value="1"/>
</dbReference>
<evidence type="ECO:0000313" key="8">
    <source>
        <dbReference type="EMBL" id="GAA0263312.1"/>
    </source>
</evidence>
<evidence type="ECO:0000259" key="6">
    <source>
        <dbReference type="Pfam" id="PF20467"/>
    </source>
</evidence>
<feature type="domain" description="MmeI-like C-terminal" evidence="6">
    <location>
        <begin position="493"/>
        <end position="568"/>
    </location>
</feature>
<dbReference type="InterPro" id="IPR046816">
    <property type="entry name" value="MmeI_Mtase"/>
</dbReference>
<dbReference type="Gene3D" id="3.40.50.150">
    <property type="entry name" value="Vaccinia Virus protein VP39"/>
    <property type="match status" value="1"/>
</dbReference>
<keyword evidence="2" id="KW-0489">Methyltransferase</keyword>
<name>A0ABP3EKQ1_9ACTN</name>
<reference evidence="9" key="1">
    <citation type="journal article" date="2019" name="Int. J. Syst. Evol. Microbiol.">
        <title>The Global Catalogue of Microorganisms (GCM) 10K type strain sequencing project: providing services to taxonomists for standard genome sequencing and annotation.</title>
        <authorList>
            <consortium name="The Broad Institute Genomics Platform"/>
            <consortium name="The Broad Institute Genome Sequencing Center for Infectious Disease"/>
            <person name="Wu L."/>
            <person name="Ma J."/>
        </authorList>
    </citation>
    <scope>NUCLEOTIDE SEQUENCE [LARGE SCALE GENOMIC DNA]</scope>
    <source>
        <strain evidence="9">JCM 10425</strain>
    </source>
</reference>
<evidence type="ECO:0000259" key="7">
    <source>
        <dbReference type="Pfam" id="PF20473"/>
    </source>
</evidence>
<evidence type="ECO:0000313" key="9">
    <source>
        <dbReference type="Proteomes" id="UP001500967"/>
    </source>
</evidence>
<dbReference type="SUPFAM" id="SSF53335">
    <property type="entry name" value="S-adenosyl-L-methionine-dependent methyltransferases"/>
    <property type="match status" value="1"/>
</dbReference>
<comment type="catalytic activity">
    <reaction evidence="4">
        <text>a 2'-deoxyadenosine in DNA + S-adenosyl-L-methionine = an N(6)-methyl-2'-deoxyadenosine in DNA + S-adenosyl-L-homocysteine + H(+)</text>
        <dbReference type="Rhea" id="RHEA:15197"/>
        <dbReference type="Rhea" id="RHEA-COMP:12418"/>
        <dbReference type="Rhea" id="RHEA-COMP:12419"/>
        <dbReference type="ChEBI" id="CHEBI:15378"/>
        <dbReference type="ChEBI" id="CHEBI:57856"/>
        <dbReference type="ChEBI" id="CHEBI:59789"/>
        <dbReference type="ChEBI" id="CHEBI:90615"/>
        <dbReference type="ChEBI" id="CHEBI:90616"/>
        <dbReference type="EC" id="2.1.1.72"/>
    </reaction>
</comment>
<evidence type="ECO:0000256" key="4">
    <source>
        <dbReference type="ARBA" id="ARBA00047942"/>
    </source>
</evidence>
<organism evidence="8 9">
    <name type="scientific">Cryptosporangium japonicum</name>
    <dbReference type="NCBI Taxonomy" id="80872"/>
    <lineage>
        <taxon>Bacteria</taxon>
        <taxon>Bacillati</taxon>
        <taxon>Actinomycetota</taxon>
        <taxon>Actinomycetes</taxon>
        <taxon>Cryptosporangiales</taxon>
        <taxon>Cryptosporangiaceae</taxon>
        <taxon>Cryptosporangium</taxon>
    </lineage>
</organism>
<evidence type="ECO:0000256" key="3">
    <source>
        <dbReference type="ARBA" id="ARBA00022679"/>
    </source>
</evidence>
<proteinExistence type="predicted"/>
<keyword evidence="9" id="KW-1185">Reference proteome</keyword>
<feature type="domain" description="MmeI-like target recognition" evidence="5">
    <location>
        <begin position="288"/>
        <end position="491"/>
    </location>
</feature>
<dbReference type="Pfam" id="PF20473">
    <property type="entry name" value="MmeI_Mtase"/>
    <property type="match status" value="1"/>
</dbReference>
<dbReference type="InterPro" id="IPR029063">
    <property type="entry name" value="SAM-dependent_MTases_sf"/>
</dbReference>
<evidence type="ECO:0000256" key="1">
    <source>
        <dbReference type="ARBA" id="ARBA00011900"/>
    </source>
</evidence>
<sequence>MLLNLVSVDPLTLGEAYQASRDPSVRRAYGEHYTPEPVVLRTLGPLFLDSLRAAGDVDRIAAVRFLDPACGSGNFLVVAYRELRRLELEILSRSGGEPAQPRVRLENFYGIEVDAGAAHVASEALRLVEHDCNREFFERFGVEVPPGPPATIVVGNALTLDWASVCAPSSSLVVAGNPPFVGPKERSAQQTADLRGVWGRRYSGLLDYVSGWFAKAAAFCEGDWAFVATNSIVQGQGVPTLFGAVFDAGWRIKFAQRPFTWPAAAVHCVIVGFTRSPVPTRINAYLVDGPDVLVTPRRTPLAPDLPAVRAGSKAVDWGHLTVSPSDYADVATDPIASSFLRPYYGGEELINALERWCLWFEGASLDYLYRSPLLAARLDAVRELRRASPKSATRSAAATPHLFHERRQPSVPYLGIPQTFTDNRSYATAGYLPPDVIASIKLFTAPDPDGFLFGIISSAAFLTWQKTVGGRMKSDPSFTNTVVWNTLPLPPVSPEVRRRITAAGRAVLSARDPSTSLAVQYAPDRTSAALLAAHASLDGIVDEAFGADLPTLQNRQKALLTRYAELSST</sequence>
<dbReference type="PANTHER" id="PTHR33841:SF1">
    <property type="entry name" value="DNA METHYLTRANSFERASE A"/>
    <property type="match status" value="1"/>
</dbReference>
<keyword evidence="3" id="KW-0808">Transferase</keyword>
<comment type="caution">
    <text evidence="8">The sequence shown here is derived from an EMBL/GenBank/DDBJ whole genome shotgun (WGS) entry which is preliminary data.</text>
</comment>
<feature type="domain" description="MmeI-like DNA-methyltransferase" evidence="7">
    <location>
        <begin position="58"/>
        <end position="276"/>
    </location>
</feature>
<accession>A0ABP3EKQ1</accession>
<dbReference type="EMBL" id="BAAAGX010000023">
    <property type="protein sequence ID" value="GAA0263312.1"/>
    <property type="molecule type" value="Genomic_DNA"/>
</dbReference>
<dbReference type="EC" id="2.1.1.72" evidence="1"/>
<dbReference type="InterPro" id="IPR050953">
    <property type="entry name" value="N4_N6_ade-DNA_methylase"/>
</dbReference>